<dbReference type="InterPro" id="IPR038161">
    <property type="entry name" value="VirB9/CagX/TrbG_C_sf"/>
</dbReference>
<evidence type="ECO:0000313" key="5">
    <source>
        <dbReference type="Proteomes" id="UP000037029"/>
    </source>
</evidence>
<dbReference type="InterPro" id="IPR010258">
    <property type="entry name" value="Conjugal_tfr_TrbG/VirB9/CagX"/>
</dbReference>
<keyword evidence="2 3" id="KW-0732">Signal</keyword>
<dbReference type="NCBIfam" id="TIGR02775">
    <property type="entry name" value="TrbG_Ti"/>
    <property type="match status" value="1"/>
</dbReference>
<proteinExistence type="inferred from homology"/>
<dbReference type="Proteomes" id="UP000037029">
    <property type="component" value="Chromosome"/>
</dbReference>
<dbReference type="InterPro" id="IPR014142">
    <property type="entry name" value="TrbG_Ti"/>
</dbReference>
<evidence type="ECO:0000256" key="3">
    <source>
        <dbReference type="SAM" id="SignalP"/>
    </source>
</evidence>
<dbReference type="CDD" id="cd06911">
    <property type="entry name" value="VirB9_CagX_TrbG"/>
    <property type="match status" value="1"/>
</dbReference>
<dbReference type="AlphaFoldDB" id="A0A0J9FL77"/>
<dbReference type="Gene3D" id="2.60.40.2500">
    <property type="match status" value="1"/>
</dbReference>
<evidence type="ECO:0000256" key="1">
    <source>
        <dbReference type="ARBA" id="ARBA00006135"/>
    </source>
</evidence>
<dbReference type="RefSeq" id="WP_004209701.1">
    <property type="nucleotide sequence ID" value="NZ_CP020925.1"/>
</dbReference>
<evidence type="ECO:0000313" key="4">
    <source>
        <dbReference type="EMBL" id="ATP17201.1"/>
    </source>
</evidence>
<feature type="signal peptide" evidence="3">
    <location>
        <begin position="1"/>
        <end position="32"/>
    </location>
</feature>
<sequence>MTNPRPSLVAGSAVPLLVAFMVAPLSIAPAYAQDSGEMAAAKHSSNNATIKVVPLPVPMPLPGQLKPVPHAVRALPAAPQRDVKSANAAARIQPSQGDYVNAMQRYAFADGALYQVYAAPGQVTDIMLQEGEELVGAGPIAAGDTVRWIIGDTVSGSGSSLRVHVLVKPTRGDIATNLIINTNRRTYHLELKGTPSTYMASVSWTYPQDALFALKAAAAQESRNAPVATGLDLASLNFRYQINGDLPAWRPLRAFDDGRQVLIEFPSDIATGEMPPLFVTGASGSAELVNYRVQGHFMIVDRLFSAAELRLGDKKTSKLVRIERIDPKPVHRASR</sequence>
<accession>A0A0J9FL77</accession>
<organism evidence="4 5">
    <name type="scientific">Sphingobium yanoikuyae</name>
    <name type="common">Sphingomonas yanoikuyae</name>
    <dbReference type="NCBI Taxonomy" id="13690"/>
    <lineage>
        <taxon>Bacteria</taxon>
        <taxon>Pseudomonadati</taxon>
        <taxon>Pseudomonadota</taxon>
        <taxon>Alphaproteobacteria</taxon>
        <taxon>Sphingomonadales</taxon>
        <taxon>Sphingomonadaceae</taxon>
        <taxon>Sphingobium</taxon>
    </lineage>
</organism>
<dbReference type="EMBL" id="CP020925">
    <property type="protein sequence ID" value="ATP17201.1"/>
    <property type="molecule type" value="Genomic_DNA"/>
</dbReference>
<gene>
    <name evidence="4" type="ORF">BV87_01530</name>
</gene>
<name>A0A0J9FL77_SPHYA</name>
<protein>
    <submittedName>
        <fullName evidence="4">P-type conjugative transfer protein TrbG</fullName>
    </submittedName>
</protein>
<evidence type="ECO:0000256" key="2">
    <source>
        <dbReference type="ARBA" id="ARBA00022729"/>
    </source>
</evidence>
<dbReference type="Pfam" id="PF03524">
    <property type="entry name" value="CagX"/>
    <property type="match status" value="1"/>
</dbReference>
<reference evidence="4 5" key="1">
    <citation type="submission" date="2017-04" db="EMBL/GenBank/DDBJ databases">
        <title>Characterization, genome and methylation analysis of a phthalic acid esters degrading strain Sphingobium yanoikuyae SHJ.</title>
        <authorList>
            <person name="Feng L."/>
        </authorList>
    </citation>
    <scope>NUCLEOTIDE SEQUENCE [LARGE SCALE GENOMIC DNA]</scope>
    <source>
        <strain evidence="4 5">SHJ</strain>
    </source>
</reference>
<comment type="similarity">
    <text evidence="1">Belongs to the TrbG/VirB9 family.</text>
</comment>
<feature type="chain" id="PRO_5030009638" evidence="3">
    <location>
        <begin position="33"/>
        <end position="335"/>
    </location>
</feature>
<dbReference type="InterPro" id="IPR033645">
    <property type="entry name" value="VirB9/CagX/TrbG_C"/>
</dbReference>